<dbReference type="Proteomes" id="UP000816034">
    <property type="component" value="Unassembled WGS sequence"/>
</dbReference>
<dbReference type="EMBL" id="PYSW02000020">
    <property type="protein sequence ID" value="KAG2383444.1"/>
    <property type="molecule type" value="Genomic_DNA"/>
</dbReference>
<comment type="caution">
    <text evidence="2">The sequence shown here is derived from an EMBL/GenBank/DDBJ whole genome shotgun (WGS) entry which is preliminary data.</text>
</comment>
<proteinExistence type="predicted"/>
<feature type="region of interest" description="Disordered" evidence="1">
    <location>
        <begin position="1"/>
        <end position="33"/>
    </location>
</feature>
<keyword evidence="3" id="KW-1185">Reference proteome</keyword>
<dbReference type="GeneID" id="68096570"/>
<feature type="compositionally biased region" description="Basic residues" evidence="1">
    <location>
        <begin position="190"/>
        <end position="202"/>
    </location>
</feature>
<feature type="compositionally biased region" description="Acidic residues" evidence="1">
    <location>
        <begin position="162"/>
        <end position="185"/>
    </location>
</feature>
<sequence length="202" mass="24576">MKRKISAEGMVSSDNSSEINNDGREPPSKKEKQYSSNHVFSILREYDPYILQKIFSYCHPKFMFETLMITCSEWYLNYFQKKQFVLFLKEWLLERWKFLIRDLDTHELDDEQKSAIIPDVLQKFNTEMKDEKIEQLLKYGLRFLKLFLNEHPFKRRKTTDTMSDEDDEDEEDEILEEESTQSENEEERKMKKRKRAKMKNLI</sequence>
<name>A0AA88GM12_NAELO</name>
<feature type="region of interest" description="Disordered" evidence="1">
    <location>
        <begin position="157"/>
        <end position="202"/>
    </location>
</feature>
<accession>A0AA88GM12</accession>
<evidence type="ECO:0000256" key="1">
    <source>
        <dbReference type="SAM" id="MobiDB-lite"/>
    </source>
</evidence>
<protein>
    <submittedName>
        <fullName evidence="2">Uncharacterized protein</fullName>
    </submittedName>
</protein>
<dbReference type="AlphaFoldDB" id="A0AA88GM12"/>
<evidence type="ECO:0000313" key="3">
    <source>
        <dbReference type="Proteomes" id="UP000816034"/>
    </source>
</evidence>
<organism evidence="2 3">
    <name type="scientific">Naegleria lovaniensis</name>
    <name type="common">Amoeba</name>
    <dbReference type="NCBI Taxonomy" id="51637"/>
    <lineage>
        <taxon>Eukaryota</taxon>
        <taxon>Discoba</taxon>
        <taxon>Heterolobosea</taxon>
        <taxon>Tetramitia</taxon>
        <taxon>Eutetramitia</taxon>
        <taxon>Vahlkampfiidae</taxon>
        <taxon>Naegleria</taxon>
    </lineage>
</organism>
<feature type="compositionally biased region" description="Basic and acidic residues" evidence="1">
    <location>
        <begin position="21"/>
        <end position="33"/>
    </location>
</feature>
<reference evidence="2 3" key="1">
    <citation type="journal article" date="2018" name="BMC Genomics">
        <title>The genome of Naegleria lovaniensis, the basis for a comparative approach to unravel pathogenicity factors of the human pathogenic amoeba N. fowleri.</title>
        <authorList>
            <person name="Liechti N."/>
            <person name="Schurch N."/>
            <person name="Bruggmann R."/>
            <person name="Wittwer M."/>
        </authorList>
    </citation>
    <scope>NUCLEOTIDE SEQUENCE [LARGE SCALE GENOMIC DNA]</scope>
    <source>
        <strain evidence="2 3">ATCC 30569</strain>
    </source>
</reference>
<gene>
    <name evidence="2" type="ORF">C9374_004115</name>
</gene>
<evidence type="ECO:0000313" key="2">
    <source>
        <dbReference type="EMBL" id="KAG2383444.1"/>
    </source>
</evidence>
<dbReference type="RefSeq" id="XP_044549123.1">
    <property type="nucleotide sequence ID" value="XM_044693719.1"/>
</dbReference>